<dbReference type="InterPro" id="IPR007686">
    <property type="entry name" value="YutG/PgpA"/>
</dbReference>
<dbReference type="InterPro" id="IPR036681">
    <property type="entry name" value="PgpA-like_sf"/>
</dbReference>
<protein>
    <submittedName>
        <fullName evidence="3">Phosphatidylglycerophosphatase A</fullName>
    </submittedName>
</protein>
<dbReference type="AlphaFoldDB" id="A0A7T5UFP5"/>
<evidence type="ECO:0000259" key="2">
    <source>
        <dbReference type="Pfam" id="PF04608"/>
    </source>
</evidence>
<dbReference type="InterPro" id="IPR026037">
    <property type="entry name" value="PgpA"/>
</dbReference>
<proteinExistence type="predicted"/>
<feature type="transmembrane region" description="Helical" evidence="1">
    <location>
        <begin position="129"/>
        <end position="151"/>
    </location>
</feature>
<dbReference type="PANTHER" id="PTHR36305">
    <property type="entry name" value="PHOSPHATIDYLGLYCEROPHOSPHATASE A"/>
    <property type="match status" value="1"/>
</dbReference>
<name>A0A7T5UFP5_9BACT</name>
<keyword evidence="1" id="KW-1133">Transmembrane helix</keyword>
<feature type="transmembrane region" description="Helical" evidence="1">
    <location>
        <begin position="40"/>
        <end position="65"/>
    </location>
</feature>
<evidence type="ECO:0000313" key="3">
    <source>
        <dbReference type="EMBL" id="QQG35419.1"/>
    </source>
</evidence>
<evidence type="ECO:0000313" key="4">
    <source>
        <dbReference type="Proteomes" id="UP000595362"/>
    </source>
</evidence>
<dbReference type="CDD" id="cd06971">
    <property type="entry name" value="PgpA"/>
    <property type="match status" value="1"/>
</dbReference>
<feature type="domain" description="YutG/PgpA" evidence="2">
    <location>
        <begin position="12"/>
        <end position="150"/>
    </location>
</feature>
<dbReference type="PIRSF" id="PIRSF006162">
    <property type="entry name" value="PgpA"/>
    <property type="match status" value="1"/>
</dbReference>
<reference evidence="3 4" key="1">
    <citation type="submission" date="2020-07" db="EMBL/GenBank/DDBJ databases">
        <title>Huge and variable diversity of episymbiotic CPR bacteria and DPANN archaea in groundwater ecosystems.</title>
        <authorList>
            <person name="He C.Y."/>
            <person name="Keren R."/>
            <person name="Whittaker M."/>
            <person name="Farag I.F."/>
            <person name="Doudna J."/>
            <person name="Cate J.H.D."/>
            <person name="Banfield J.F."/>
        </authorList>
    </citation>
    <scope>NUCLEOTIDE SEQUENCE [LARGE SCALE GENOMIC DNA]</scope>
    <source>
        <strain evidence="3">NC_groundwater_70_Ag_B-0.1um_54_66</strain>
    </source>
</reference>
<dbReference type="Proteomes" id="UP000595362">
    <property type="component" value="Chromosome"/>
</dbReference>
<dbReference type="SUPFAM" id="SSF101307">
    <property type="entry name" value="YutG-like"/>
    <property type="match status" value="1"/>
</dbReference>
<dbReference type="PANTHER" id="PTHR36305:SF1">
    <property type="entry name" value="PHOSPHATIDYLGLYCEROPHOSPHATASE A"/>
    <property type="match status" value="1"/>
</dbReference>
<dbReference type="PROSITE" id="PS51257">
    <property type="entry name" value="PROKAR_LIPOPROTEIN"/>
    <property type="match status" value="1"/>
</dbReference>
<dbReference type="GO" id="GO:0006655">
    <property type="term" value="P:phosphatidylglycerol biosynthetic process"/>
    <property type="evidence" value="ECO:0007669"/>
    <property type="project" value="UniProtKB-UniPathway"/>
</dbReference>
<dbReference type="EMBL" id="CP066681">
    <property type="protein sequence ID" value="QQG35419.1"/>
    <property type="molecule type" value="Genomic_DNA"/>
</dbReference>
<gene>
    <name evidence="3" type="ORF">HYS17_07675</name>
</gene>
<dbReference type="Pfam" id="PF04608">
    <property type="entry name" value="PgpA"/>
    <property type="match status" value="1"/>
</dbReference>
<feature type="transmembrane region" description="Helical" evidence="1">
    <location>
        <begin position="86"/>
        <end position="109"/>
    </location>
</feature>
<dbReference type="UniPathway" id="UPA00084">
    <property type="reaction ID" value="UER00504"/>
</dbReference>
<sequence length="157" mass="16621">MIKVNFKDPAIWLATWFGCGLMRPAPGTWGTIGALPFGILFLAWGGLPLLAVAVASVCMAGYWAAGRFEDQAGEHDSGAIVIDEVAGMWIALLPTALNIPLVVAAFLLFRLLDILKPWPISWADKKLPGAIGVMMDDIIAGTFVAVLIVGARLAGFG</sequence>
<accession>A0A7T5UFP5</accession>
<dbReference type="GO" id="GO:0008962">
    <property type="term" value="F:phosphatidylglycerophosphatase activity"/>
    <property type="evidence" value="ECO:0007669"/>
    <property type="project" value="InterPro"/>
</dbReference>
<keyword evidence="1" id="KW-0472">Membrane</keyword>
<evidence type="ECO:0000256" key="1">
    <source>
        <dbReference type="SAM" id="Phobius"/>
    </source>
</evidence>
<organism evidence="3 4">
    <name type="scientific">Micavibrio aeruginosavorus</name>
    <dbReference type="NCBI Taxonomy" id="349221"/>
    <lineage>
        <taxon>Bacteria</taxon>
        <taxon>Pseudomonadati</taxon>
        <taxon>Bdellovibrionota</taxon>
        <taxon>Bdellovibrionia</taxon>
        <taxon>Bdellovibrionales</taxon>
        <taxon>Pseudobdellovibrionaceae</taxon>
        <taxon>Micavibrio</taxon>
    </lineage>
</organism>
<keyword evidence="1" id="KW-0812">Transmembrane</keyword>